<sequence length="394" mass="43802">MTQAIPKPDFNAALTASGVPTTEKDLKAAWLKEVADAGSSINNDSRYSPFWRSVTTLITKPVLWMTHDVIIKHLMPQFFLATVTEDYIDSWAWGRDVTRKQPVATVGTLNFTRAQTLPDVTIPVGTRVQSPPINKIVYELTTTSEGIFPAGSVTCQVPAKATKTGSSHNLDSGYYSVLPAPLDGIDGVTNPEGWITTLGADKEDIDAFRWRIRNSFNRLGFYHTDGVYRALMGEFPGVDTRYIWFEYDAPRGPGTANAFILFELDAPAQTYIDAIDNHIREKGFHGHGDDLVVAKMPETSYDLTVTVWPVKGLLDAEKQKLKKDTEDAIRAAFRENKAFRMTPALPYNRFSFSLLDKELHSHLPNLESIEFGRSDIVSQRSVPTIGNLTVNLGS</sequence>
<dbReference type="InterPro" id="IPR006949">
    <property type="entry name" value="Barrel_Baseplate_J-like"/>
</dbReference>
<reference evidence="2" key="1">
    <citation type="submission" date="2019-02" db="EMBL/GenBank/DDBJ databases">
        <authorList>
            <person name="Gruber-Vodicka R. H."/>
            <person name="Seah K. B. B."/>
        </authorList>
    </citation>
    <scope>NUCLEOTIDE SEQUENCE</scope>
    <source>
        <strain evidence="2">BECK_BY7</strain>
    </source>
</reference>
<protein>
    <submittedName>
        <fullName evidence="2">Uncharacterized phage protein gp47/JayE</fullName>
    </submittedName>
</protein>
<dbReference type="PANTHER" id="PTHR37829">
    <property type="entry name" value="PHAGE-LIKE ELEMENT PBSX PROTEIN XKDT"/>
    <property type="match status" value="1"/>
</dbReference>
<accession>A0A450WI69</accession>
<name>A0A450WI69_9GAMM</name>
<gene>
    <name evidence="2" type="ORF">BECKLFY1418C_GA0070996_102541</name>
</gene>
<dbReference type="PANTHER" id="PTHR37829:SF3">
    <property type="entry name" value="PROTEIN JAYE-RELATED"/>
    <property type="match status" value="1"/>
</dbReference>
<feature type="domain" description="Baseplate protein J-like barrel" evidence="1">
    <location>
        <begin position="108"/>
        <end position="196"/>
    </location>
</feature>
<evidence type="ECO:0000313" key="2">
    <source>
        <dbReference type="EMBL" id="VFK16722.1"/>
    </source>
</evidence>
<proteinExistence type="predicted"/>
<organism evidence="2">
    <name type="scientific">Candidatus Kentrum sp. LFY</name>
    <dbReference type="NCBI Taxonomy" id="2126342"/>
    <lineage>
        <taxon>Bacteria</taxon>
        <taxon>Pseudomonadati</taxon>
        <taxon>Pseudomonadota</taxon>
        <taxon>Gammaproteobacteria</taxon>
        <taxon>Candidatus Kentrum</taxon>
    </lineage>
</organism>
<evidence type="ECO:0000259" key="1">
    <source>
        <dbReference type="Pfam" id="PF04865"/>
    </source>
</evidence>
<dbReference type="EMBL" id="CAADFN010000025">
    <property type="protein sequence ID" value="VFK16722.1"/>
    <property type="molecule type" value="Genomic_DNA"/>
</dbReference>
<dbReference type="AlphaFoldDB" id="A0A450WI69"/>
<dbReference type="InterPro" id="IPR052399">
    <property type="entry name" value="Phage_Baseplate_Assmbl_Protein"/>
</dbReference>
<dbReference type="Pfam" id="PF04865">
    <property type="entry name" value="Baseplate_J"/>
    <property type="match status" value="1"/>
</dbReference>